<dbReference type="SMART" id="SM00063">
    <property type="entry name" value="FRI"/>
    <property type="match status" value="1"/>
</dbReference>
<dbReference type="GO" id="GO:0017147">
    <property type="term" value="F:Wnt-protein binding"/>
    <property type="evidence" value="ECO:0007669"/>
    <property type="project" value="TreeGrafter"/>
</dbReference>
<dbReference type="Proteomes" id="UP000887574">
    <property type="component" value="Unplaced"/>
</dbReference>
<keyword evidence="3" id="KW-0675">Receptor</keyword>
<protein>
    <submittedName>
        <fullName evidence="10">FZ domain-containing protein</fullName>
    </submittedName>
</protein>
<dbReference type="Pfam" id="PF01392">
    <property type="entry name" value="Fz"/>
    <property type="match status" value="1"/>
</dbReference>
<dbReference type="SUPFAM" id="SSF63501">
    <property type="entry name" value="Frizzled cysteine-rich domain"/>
    <property type="match status" value="1"/>
</dbReference>
<feature type="domain" description="FZ" evidence="8">
    <location>
        <begin position="24"/>
        <end position="142"/>
    </location>
</feature>
<dbReference type="PROSITE" id="PS50038">
    <property type="entry name" value="FZ"/>
    <property type="match status" value="1"/>
</dbReference>
<dbReference type="WBParaSite" id="jg8123">
    <property type="protein sequence ID" value="jg8123"/>
    <property type="gene ID" value="jg8123"/>
</dbReference>
<evidence type="ECO:0000256" key="7">
    <source>
        <dbReference type="SAM" id="SignalP"/>
    </source>
</evidence>
<dbReference type="GO" id="GO:0042811">
    <property type="term" value="P:pheromone biosynthetic process"/>
    <property type="evidence" value="ECO:0007669"/>
    <property type="project" value="UniProtKB-ARBA"/>
</dbReference>
<dbReference type="Pfam" id="PF00348">
    <property type="entry name" value="polyprenyl_synt"/>
    <property type="match status" value="1"/>
</dbReference>
<dbReference type="InterPro" id="IPR000539">
    <property type="entry name" value="Frizzled/Smoothened_7TM"/>
</dbReference>
<feature type="transmembrane region" description="Helical" evidence="6">
    <location>
        <begin position="210"/>
        <end position="232"/>
    </location>
</feature>
<evidence type="ECO:0000313" key="9">
    <source>
        <dbReference type="Proteomes" id="UP000887574"/>
    </source>
</evidence>
<dbReference type="GO" id="GO:0035567">
    <property type="term" value="P:non-canonical Wnt signaling pathway"/>
    <property type="evidence" value="ECO:0007669"/>
    <property type="project" value="TreeGrafter"/>
</dbReference>
<dbReference type="InterPro" id="IPR008949">
    <property type="entry name" value="Isoprenoid_synthase_dom_sf"/>
</dbReference>
<keyword evidence="5" id="KW-0808">Transferase</keyword>
<dbReference type="Gene3D" id="1.10.2000.10">
    <property type="entry name" value="Frizzled cysteine-rich domain"/>
    <property type="match status" value="1"/>
</dbReference>
<keyword evidence="7" id="KW-0732">Signal</keyword>
<organism evidence="9 10">
    <name type="scientific">Ditylenchus dipsaci</name>
    <dbReference type="NCBI Taxonomy" id="166011"/>
    <lineage>
        <taxon>Eukaryota</taxon>
        <taxon>Metazoa</taxon>
        <taxon>Ecdysozoa</taxon>
        <taxon>Nematoda</taxon>
        <taxon>Chromadorea</taxon>
        <taxon>Rhabditida</taxon>
        <taxon>Tylenchina</taxon>
        <taxon>Tylenchomorpha</taxon>
        <taxon>Sphaerularioidea</taxon>
        <taxon>Anguinidae</taxon>
        <taxon>Anguininae</taxon>
        <taxon>Ditylenchus</taxon>
    </lineage>
</organism>
<accession>A0A915ENH6</accession>
<dbReference type="GO" id="GO:0008299">
    <property type="term" value="P:isoprenoid biosynthetic process"/>
    <property type="evidence" value="ECO:0007669"/>
    <property type="project" value="InterPro"/>
</dbReference>
<keyword evidence="2 4" id="KW-1015">Disulfide bond</keyword>
<dbReference type="PRINTS" id="PR00489">
    <property type="entry name" value="FRIZZLED"/>
</dbReference>
<evidence type="ECO:0000313" key="10">
    <source>
        <dbReference type="WBParaSite" id="jg8123"/>
    </source>
</evidence>
<dbReference type="InterPro" id="IPR015526">
    <property type="entry name" value="Frizzled/SFRP"/>
</dbReference>
<evidence type="ECO:0000256" key="1">
    <source>
        <dbReference type="ARBA" id="ARBA00022473"/>
    </source>
</evidence>
<dbReference type="Pfam" id="PF01534">
    <property type="entry name" value="Frizzled"/>
    <property type="match status" value="1"/>
</dbReference>
<evidence type="ECO:0000256" key="6">
    <source>
        <dbReference type="SAM" id="Phobius"/>
    </source>
</evidence>
<keyword evidence="6" id="KW-0812">Transmembrane</keyword>
<dbReference type="PANTHER" id="PTHR11309">
    <property type="entry name" value="FRIZZLED"/>
    <property type="match status" value="1"/>
</dbReference>
<dbReference type="GO" id="GO:0016020">
    <property type="term" value="C:membrane"/>
    <property type="evidence" value="ECO:0007669"/>
    <property type="project" value="InterPro"/>
</dbReference>
<feature type="disulfide bond" evidence="4">
    <location>
        <begin position="37"/>
        <end position="83"/>
    </location>
</feature>
<dbReference type="AlphaFoldDB" id="A0A915ENH6"/>
<feature type="disulfide bond" evidence="4">
    <location>
        <begin position="74"/>
        <end position="112"/>
    </location>
</feature>
<dbReference type="InterPro" id="IPR000092">
    <property type="entry name" value="Polyprenyl_synt"/>
</dbReference>
<dbReference type="InterPro" id="IPR020067">
    <property type="entry name" value="Frizzled_dom"/>
</dbReference>
<dbReference type="Gene3D" id="1.20.1070.10">
    <property type="entry name" value="Rhodopsin 7-helix transmembrane proteins"/>
    <property type="match status" value="1"/>
</dbReference>
<proteinExistence type="inferred from homology"/>
<name>A0A915ENH6_9BILA</name>
<dbReference type="InterPro" id="IPR036790">
    <property type="entry name" value="Frizzled_dom_sf"/>
</dbReference>
<evidence type="ECO:0000259" key="8">
    <source>
        <dbReference type="PROSITE" id="PS50038"/>
    </source>
</evidence>
<comment type="caution">
    <text evidence="4">Lacks conserved residue(s) required for the propagation of feature annotation.</text>
</comment>
<dbReference type="SUPFAM" id="SSF48576">
    <property type="entry name" value="Terpenoid synthases"/>
    <property type="match status" value="1"/>
</dbReference>
<dbReference type="Gene3D" id="1.10.600.10">
    <property type="entry name" value="Farnesyl Diphosphate Synthase"/>
    <property type="match status" value="1"/>
</dbReference>
<dbReference type="GO" id="GO:0060070">
    <property type="term" value="P:canonical Wnt signaling pathway"/>
    <property type="evidence" value="ECO:0007669"/>
    <property type="project" value="TreeGrafter"/>
</dbReference>
<evidence type="ECO:0000256" key="5">
    <source>
        <dbReference type="RuleBase" id="RU004466"/>
    </source>
</evidence>
<feature type="chain" id="PRO_5037502746" evidence="7">
    <location>
        <begin position="21"/>
        <end position="380"/>
    </location>
</feature>
<reference evidence="10" key="1">
    <citation type="submission" date="2022-11" db="UniProtKB">
        <authorList>
            <consortium name="WormBaseParasite"/>
        </authorList>
    </citation>
    <scope>IDENTIFICATION</scope>
</reference>
<sequence>MICPLAFSTILLILLQLTSGSIFDKPFQCQPIDIPMCQNIPYNKTIFPNPYIESDEQSLQAQTEHFKPLIKTKCNPHVQFFICSAFAPMCPDAMPQAVTSCRSVCEEVKRDCIQILQEFDIQWPALLNCSRFPEAPSLCMQPSNSPQQTYIPNSVPSVSMHQPTVIESQRVPSCPQDLVNLDPTDAQGKCALRCDKTTMFTRDKKEQAKLWILMWTMLNIVVTLFTVCSFLIDRQRFRFPERSIFYISLCYLCYSLPYLTRAVLDLDQTACSQLPTGQKFLVHSGQHNNYTNRKTLMGQRLDCDTTALQDFSWQRYNEIVEHKTSHYTYYLPLSMAFHLADVSVNLLSLKPIAYKLGYLFQAQDDYLDCFEDPSITGKFR</sequence>
<feature type="signal peptide" evidence="7">
    <location>
        <begin position="1"/>
        <end position="20"/>
    </location>
</feature>
<evidence type="ECO:0000256" key="4">
    <source>
        <dbReference type="PROSITE-ProRule" id="PRU00090"/>
    </source>
</evidence>
<dbReference type="SMART" id="SM01330">
    <property type="entry name" value="Frizzled"/>
    <property type="match status" value="1"/>
</dbReference>
<keyword evidence="6" id="KW-0472">Membrane</keyword>
<comment type="similarity">
    <text evidence="5">Belongs to the FPP/GGPP synthase family.</text>
</comment>
<keyword evidence="6" id="KW-1133">Transmembrane helix</keyword>
<dbReference type="PANTHER" id="PTHR11309:SF99">
    <property type="entry name" value="FRIZZLED-4"/>
    <property type="match status" value="1"/>
</dbReference>
<feature type="disulfide bond" evidence="4">
    <location>
        <begin position="29"/>
        <end position="90"/>
    </location>
</feature>
<evidence type="ECO:0000256" key="3">
    <source>
        <dbReference type="ARBA" id="ARBA00023170"/>
    </source>
</evidence>
<dbReference type="GO" id="GO:0005615">
    <property type="term" value="C:extracellular space"/>
    <property type="evidence" value="ECO:0007669"/>
    <property type="project" value="TreeGrafter"/>
</dbReference>
<keyword evidence="1" id="KW-0217">Developmental protein</keyword>
<keyword evidence="9" id="KW-1185">Reference proteome</keyword>
<feature type="disulfide bond" evidence="4">
    <location>
        <begin position="105"/>
        <end position="129"/>
    </location>
</feature>
<evidence type="ECO:0000256" key="2">
    <source>
        <dbReference type="ARBA" id="ARBA00023157"/>
    </source>
</evidence>
<dbReference type="GO" id="GO:0004659">
    <property type="term" value="F:prenyltransferase activity"/>
    <property type="evidence" value="ECO:0007669"/>
    <property type="project" value="InterPro"/>
</dbReference>